<name>A0ACD3A191_9AGAR</name>
<protein>
    <submittedName>
        <fullName evidence="1">Uncharacterized protein</fullName>
    </submittedName>
</protein>
<evidence type="ECO:0000313" key="1">
    <source>
        <dbReference type="EMBL" id="TFK59382.1"/>
    </source>
</evidence>
<dbReference type="Proteomes" id="UP000308600">
    <property type="component" value="Unassembled WGS sequence"/>
</dbReference>
<proteinExistence type="predicted"/>
<accession>A0ACD3A191</accession>
<dbReference type="EMBL" id="ML208994">
    <property type="protein sequence ID" value="TFK59382.1"/>
    <property type="molecule type" value="Genomic_DNA"/>
</dbReference>
<organism evidence="1 2">
    <name type="scientific">Pluteus cervinus</name>
    <dbReference type="NCBI Taxonomy" id="181527"/>
    <lineage>
        <taxon>Eukaryota</taxon>
        <taxon>Fungi</taxon>
        <taxon>Dikarya</taxon>
        <taxon>Basidiomycota</taxon>
        <taxon>Agaricomycotina</taxon>
        <taxon>Agaricomycetes</taxon>
        <taxon>Agaricomycetidae</taxon>
        <taxon>Agaricales</taxon>
        <taxon>Pluteineae</taxon>
        <taxon>Pluteaceae</taxon>
        <taxon>Pluteus</taxon>
    </lineage>
</organism>
<reference evidence="1 2" key="1">
    <citation type="journal article" date="2019" name="Nat. Ecol. Evol.">
        <title>Megaphylogeny resolves global patterns of mushroom evolution.</title>
        <authorList>
            <person name="Varga T."/>
            <person name="Krizsan K."/>
            <person name="Foldi C."/>
            <person name="Dima B."/>
            <person name="Sanchez-Garcia M."/>
            <person name="Sanchez-Ramirez S."/>
            <person name="Szollosi G.J."/>
            <person name="Szarkandi J.G."/>
            <person name="Papp V."/>
            <person name="Albert L."/>
            <person name="Andreopoulos W."/>
            <person name="Angelini C."/>
            <person name="Antonin V."/>
            <person name="Barry K.W."/>
            <person name="Bougher N.L."/>
            <person name="Buchanan P."/>
            <person name="Buyck B."/>
            <person name="Bense V."/>
            <person name="Catcheside P."/>
            <person name="Chovatia M."/>
            <person name="Cooper J."/>
            <person name="Damon W."/>
            <person name="Desjardin D."/>
            <person name="Finy P."/>
            <person name="Geml J."/>
            <person name="Haridas S."/>
            <person name="Hughes K."/>
            <person name="Justo A."/>
            <person name="Karasinski D."/>
            <person name="Kautmanova I."/>
            <person name="Kiss B."/>
            <person name="Kocsube S."/>
            <person name="Kotiranta H."/>
            <person name="LaButti K.M."/>
            <person name="Lechner B.E."/>
            <person name="Liimatainen K."/>
            <person name="Lipzen A."/>
            <person name="Lukacs Z."/>
            <person name="Mihaltcheva S."/>
            <person name="Morgado L.N."/>
            <person name="Niskanen T."/>
            <person name="Noordeloos M.E."/>
            <person name="Ohm R.A."/>
            <person name="Ortiz-Santana B."/>
            <person name="Ovrebo C."/>
            <person name="Racz N."/>
            <person name="Riley R."/>
            <person name="Savchenko A."/>
            <person name="Shiryaev A."/>
            <person name="Soop K."/>
            <person name="Spirin V."/>
            <person name="Szebenyi C."/>
            <person name="Tomsovsky M."/>
            <person name="Tulloss R.E."/>
            <person name="Uehling J."/>
            <person name="Grigoriev I.V."/>
            <person name="Vagvolgyi C."/>
            <person name="Papp T."/>
            <person name="Martin F.M."/>
            <person name="Miettinen O."/>
            <person name="Hibbett D.S."/>
            <person name="Nagy L.G."/>
        </authorList>
    </citation>
    <scope>NUCLEOTIDE SEQUENCE [LARGE SCALE GENOMIC DNA]</scope>
    <source>
        <strain evidence="1 2">NL-1719</strain>
    </source>
</reference>
<gene>
    <name evidence="1" type="ORF">BDN72DRAFT_851318</name>
</gene>
<evidence type="ECO:0000313" key="2">
    <source>
        <dbReference type="Proteomes" id="UP000308600"/>
    </source>
</evidence>
<keyword evidence="2" id="KW-1185">Reference proteome</keyword>
<sequence>MMSWGAILRAVAPVYAVLFEGHMVGISTDFFSGDRCAWLKQTERKEGIISAYAAACNVLGAMDVNIHSFMRMAIWSSVGLRELRPER</sequence>